<name>A0ABV6MMP7_9PSEU</name>
<feature type="domain" description="HTH luxR-type" evidence="3">
    <location>
        <begin position="765"/>
        <end position="828"/>
    </location>
</feature>
<dbReference type="InterPro" id="IPR000792">
    <property type="entry name" value="Tscrpt_reg_LuxR_C"/>
</dbReference>
<dbReference type="PROSITE" id="PS00622">
    <property type="entry name" value="HTH_LUXR_1"/>
    <property type="match status" value="1"/>
</dbReference>
<dbReference type="PANTHER" id="PTHR16305:SF35">
    <property type="entry name" value="TRANSCRIPTIONAL ACTIVATOR DOMAIN"/>
    <property type="match status" value="1"/>
</dbReference>
<dbReference type="EMBL" id="JBHLUD010000002">
    <property type="protein sequence ID" value="MFC0541397.1"/>
    <property type="molecule type" value="Genomic_DNA"/>
</dbReference>
<dbReference type="Proteomes" id="UP001589810">
    <property type="component" value="Unassembled WGS sequence"/>
</dbReference>
<sequence length="828" mass="88882">MRVGQACVGRDAELAVCRQALSELPAVVCVEAGPRLGRTTLLRACVELAAGLGFTVLAAQGSAVERDFPYELAAQLFEPVAGPVVDRIAGGDDPKAVQAALRELFRALRDLAAKAPVLIAVDDLDLGDGDSRRLLDYLRRRLADLPVAMIVTALPGRLGDFSRDAHRIPLGRLDEAAVQALMPGDVTLVHRMTGGHPWLVAELLRCDGPSVGDLCREPPPELTATIAATLGPELVAVGRAVEILGTADLSLVASVAGVDCGTASRALLDYGTVSVPLVEVALSLGTPSEMRLRAARALHRRRAAVENVVDQLLATDPIGDEWTCRLLREHAATAMSDGEPERAAECLQRLLSEPLSDEDRRSVLARLGEAEVHTDPDAALEHLTQAGGSATLAYELAERGQLVDAARALVNVHDELAPLSIGVEHASVVESMPALPENPRRQRFWHAITAVSHALEGDRVRAGVALARATGRNLPVTAGSDLVDRRAWQHVVTTLSMMDEFDEAERLCENAMTAISGRSRPALTRLALALGSDLALRRGDLREARRLTLLQRDPHVTAIAPMIGALIDVNEPQGAAVLLSAQGLDGEIPGSARFDTVLFQRGRLRAADGDKIRAVHDLLECGRRLEQRGVLNPAVCPWRSTAALLLAELGDRGRALSLVERELHLARRWGSASTVGVALRGAGVVTGNAELLSEAVDILRESPARLEYGRALADRGRCLRESGNELAARSVLRMAYDMAMRCGSVTLMERAGRELRQAGGRRRFALADPALLTERESFVARRAAAGRTNKEIARELYVTTRSVEFALTSVYRKLGVSGRRGLRDALGP</sequence>
<proteinExistence type="predicted"/>
<keyword evidence="2" id="KW-0067">ATP-binding</keyword>
<dbReference type="RefSeq" id="WP_273942597.1">
    <property type="nucleotide sequence ID" value="NZ_CP097263.1"/>
</dbReference>
<reference evidence="4 5" key="1">
    <citation type="submission" date="2024-09" db="EMBL/GenBank/DDBJ databases">
        <authorList>
            <person name="Sun Q."/>
            <person name="Mori K."/>
        </authorList>
    </citation>
    <scope>NUCLEOTIDE SEQUENCE [LARGE SCALE GENOMIC DNA]</scope>
    <source>
        <strain evidence="4 5">TBRC 1432</strain>
    </source>
</reference>
<dbReference type="SUPFAM" id="SSF46894">
    <property type="entry name" value="C-terminal effector domain of the bipartite response regulators"/>
    <property type="match status" value="1"/>
</dbReference>
<dbReference type="SUPFAM" id="SSF48452">
    <property type="entry name" value="TPR-like"/>
    <property type="match status" value="1"/>
</dbReference>
<dbReference type="InterPro" id="IPR011990">
    <property type="entry name" value="TPR-like_helical_dom_sf"/>
</dbReference>
<evidence type="ECO:0000256" key="2">
    <source>
        <dbReference type="ARBA" id="ARBA00022840"/>
    </source>
</evidence>
<keyword evidence="1" id="KW-0547">Nucleotide-binding</keyword>
<gene>
    <name evidence="4" type="ORF">ACFFH7_07870</name>
</gene>
<evidence type="ECO:0000313" key="5">
    <source>
        <dbReference type="Proteomes" id="UP001589810"/>
    </source>
</evidence>
<protein>
    <submittedName>
        <fullName evidence="4">LuxR C-terminal-related transcriptional regulator</fullName>
    </submittedName>
</protein>
<dbReference type="Gene3D" id="1.25.40.10">
    <property type="entry name" value="Tetratricopeptide repeat domain"/>
    <property type="match status" value="1"/>
</dbReference>
<dbReference type="Pfam" id="PF00196">
    <property type="entry name" value="GerE"/>
    <property type="match status" value="1"/>
</dbReference>
<evidence type="ECO:0000256" key="1">
    <source>
        <dbReference type="ARBA" id="ARBA00022741"/>
    </source>
</evidence>
<dbReference type="PRINTS" id="PR00038">
    <property type="entry name" value="HTHLUXR"/>
</dbReference>
<keyword evidence="5" id="KW-1185">Reference proteome</keyword>
<dbReference type="SMART" id="SM00421">
    <property type="entry name" value="HTH_LUXR"/>
    <property type="match status" value="1"/>
</dbReference>
<dbReference type="InterPro" id="IPR016032">
    <property type="entry name" value="Sig_transdc_resp-reg_C-effctor"/>
</dbReference>
<evidence type="ECO:0000259" key="3">
    <source>
        <dbReference type="PROSITE" id="PS50043"/>
    </source>
</evidence>
<dbReference type="CDD" id="cd06170">
    <property type="entry name" value="LuxR_C_like"/>
    <property type="match status" value="1"/>
</dbReference>
<dbReference type="PANTHER" id="PTHR16305">
    <property type="entry name" value="TESTICULAR SOLUBLE ADENYLYL CYCLASE"/>
    <property type="match status" value="1"/>
</dbReference>
<dbReference type="PROSITE" id="PS50043">
    <property type="entry name" value="HTH_LUXR_2"/>
    <property type="match status" value="1"/>
</dbReference>
<comment type="caution">
    <text evidence="4">The sequence shown here is derived from an EMBL/GenBank/DDBJ whole genome shotgun (WGS) entry which is preliminary data.</text>
</comment>
<dbReference type="InterPro" id="IPR036388">
    <property type="entry name" value="WH-like_DNA-bd_sf"/>
</dbReference>
<organism evidence="4 5">
    <name type="scientific">Kutzneria chonburiensis</name>
    <dbReference type="NCBI Taxonomy" id="1483604"/>
    <lineage>
        <taxon>Bacteria</taxon>
        <taxon>Bacillati</taxon>
        <taxon>Actinomycetota</taxon>
        <taxon>Actinomycetes</taxon>
        <taxon>Pseudonocardiales</taxon>
        <taxon>Pseudonocardiaceae</taxon>
        <taxon>Kutzneria</taxon>
    </lineage>
</organism>
<evidence type="ECO:0000313" key="4">
    <source>
        <dbReference type="EMBL" id="MFC0541397.1"/>
    </source>
</evidence>
<accession>A0ABV6MMP7</accession>
<dbReference type="Gene3D" id="1.10.10.10">
    <property type="entry name" value="Winged helix-like DNA-binding domain superfamily/Winged helix DNA-binding domain"/>
    <property type="match status" value="1"/>
</dbReference>